<dbReference type="GO" id="GO:0030976">
    <property type="term" value="F:thiamine pyrophosphate binding"/>
    <property type="evidence" value="ECO:0007669"/>
    <property type="project" value="InterPro"/>
</dbReference>
<dbReference type="CDD" id="cd00568">
    <property type="entry name" value="TPP_enzymes"/>
    <property type="match status" value="1"/>
</dbReference>
<dbReference type="InterPro" id="IPR011766">
    <property type="entry name" value="TPP_enzyme_TPP-bd"/>
</dbReference>
<comment type="caution">
    <text evidence="7">The sequence shown here is derived from an EMBL/GenBank/DDBJ whole genome shotgun (WGS) entry which is preliminary data.</text>
</comment>
<dbReference type="PANTHER" id="PTHR18968">
    <property type="entry name" value="THIAMINE PYROPHOSPHATE ENZYMES"/>
    <property type="match status" value="1"/>
</dbReference>
<dbReference type="GO" id="GO:0000287">
    <property type="term" value="F:magnesium ion binding"/>
    <property type="evidence" value="ECO:0007669"/>
    <property type="project" value="InterPro"/>
</dbReference>
<dbReference type="InterPro" id="IPR012001">
    <property type="entry name" value="Thiamin_PyroP_enz_TPP-bd_dom"/>
</dbReference>
<proteinExistence type="inferred from homology"/>
<dbReference type="GO" id="GO:0003984">
    <property type="term" value="F:acetolactate synthase activity"/>
    <property type="evidence" value="ECO:0007669"/>
    <property type="project" value="UniProtKB-EC"/>
</dbReference>
<dbReference type="CDD" id="cd07035">
    <property type="entry name" value="TPP_PYR_POX_like"/>
    <property type="match status" value="1"/>
</dbReference>
<evidence type="ECO:0000313" key="7">
    <source>
        <dbReference type="EMBL" id="MBB4839722.1"/>
    </source>
</evidence>
<evidence type="ECO:0000259" key="6">
    <source>
        <dbReference type="Pfam" id="PF02776"/>
    </source>
</evidence>
<evidence type="ECO:0000256" key="2">
    <source>
        <dbReference type="ARBA" id="ARBA00023052"/>
    </source>
</evidence>
<dbReference type="InterPro" id="IPR029035">
    <property type="entry name" value="DHS-like_NAD/FAD-binding_dom"/>
</dbReference>
<evidence type="ECO:0000259" key="4">
    <source>
        <dbReference type="Pfam" id="PF00205"/>
    </source>
</evidence>
<feature type="domain" description="Thiamine pyrophosphate enzyme TPP-binding" evidence="5">
    <location>
        <begin position="419"/>
        <end position="568"/>
    </location>
</feature>
<keyword evidence="7" id="KW-0808">Transferase</keyword>
<dbReference type="InterPro" id="IPR012000">
    <property type="entry name" value="Thiamin_PyroP_enz_cen_dom"/>
</dbReference>
<dbReference type="SUPFAM" id="SSF52467">
    <property type="entry name" value="DHS-like NAD/FAD-binding domain"/>
    <property type="match status" value="1"/>
</dbReference>
<name>A0A7W7K290_9SPHN</name>
<protein>
    <submittedName>
        <fullName evidence="7">Acetolactate synthase-1/2/3 large subunit</fullName>
        <ecNumber evidence="7">2.2.1.6</ecNumber>
    </submittedName>
</protein>
<dbReference type="SUPFAM" id="SSF52518">
    <property type="entry name" value="Thiamin diphosphate-binding fold (THDP-binding)"/>
    <property type="match status" value="2"/>
</dbReference>
<reference evidence="7 8" key="1">
    <citation type="submission" date="2020-08" db="EMBL/GenBank/DDBJ databases">
        <title>Functional genomics of gut bacteria from endangered species of beetles.</title>
        <authorList>
            <person name="Carlos-Shanley C."/>
        </authorList>
    </citation>
    <scope>NUCLEOTIDE SEQUENCE [LARGE SCALE GENOMIC DNA]</scope>
    <source>
        <strain evidence="7 8">S00224</strain>
    </source>
</reference>
<dbReference type="Gene3D" id="3.40.50.970">
    <property type="match status" value="2"/>
</dbReference>
<dbReference type="Proteomes" id="UP000575241">
    <property type="component" value="Unassembled WGS sequence"/>
</dbReference>
<dbReference type="RefSeq" id="WP_221416284.1">
    <property type="nucleotide sequence ID" value="NZ_JACHLN010000002.1"/>
</dbReference>
<evidence type="ECO:0000256" key="3">
    <source>
        <dbReference type="RuleBase" id="RU362132"/>
    </source>
</evidence>
<dbReference type="EMBL" id="JACHLN010000002">
    <property type="protein sequence ID" value="MBB4839722.1"/>
    <property type="molecule type" value="Genomic_DNA"/>
</dbReference>
<organism evidence="7 8">
    <name type="scientific">Sphingomonas kyeonggiensis</name>
    <dbReference type="NCBI Taxonomy" id="1268553"/>
    <lineage>
        <taxon>Bacteria</taxon>
        <taxon>Pseudomonadati</taxon>
        <taxon>Pseudomonadota</taxon>
        <taxon>Alphaproteobacteria</taxon>
        <taxon>Sphingomonadales</taxon>
        <taxon>Sphingomonadaceae</taxon>
        <taxon>Sphingomonas</taxon>
    </lineage>
</organism>
<dbReference type="GO" id="GO:0005948">
    <property type="term" value="C:acetolactate synthase complex"/>
    <property type="evidence" value="ECO:0007669"/>
    <property type="project" value="TreeGrafter"/>
</dbReference>
<dbReference type="GO" id="GO:0009097">
    <property type="term" value="P:isoleucine biosynthetic process"/>
    <property type="evidence" value="ECO:0007669"/>
    <property type="project" value="TreeGrafter"/>
</dbReference>
<dbReference type="InterPro" id="IPR029061">
    <property type="entry name" value="THDP-binding"/>
</dbReference>
<dbReference type="GO" id="GO:0050660">
    <property type="term" value="F:flavin adenine dinucleotide binding"/>
    <property type="evidence" value="ECO:0007669"/>
    <property type="project" value="TreeGrafter"/>
</dbReference>
<dbReference type="Gene3D" id="3.40.50.1220">
    <property type="entry name" value="TPP-binding domain"/>
    <property type="match status" value="1"/>
</dbReference>
<dbReference type="Pfam" id="PF02776">
    <property type="entry name" value="TPP_enzyme_N"/>
    <property type="match status" value="1"/>
</dbReference>
<dbReference type="Pfam" id="PF00205">
    <property type="entry name" value="TPP_enzyme_M"/>
    <property type="match status" value="1"/>
</dbReference>
<evidence type="ECO:0000259" key="5">
    <source>
        <dbReference type="Pfam" id="PF02775"/>
    </source>
</evidence>
<dbReference type="InterPro" id="IPR045229">
    <property type="entry name" value="TPP_enz"/>
</dbReference>
<evidence type="ECO:0000256" key="1">
    <source>
        <dbReference type="ARBA" id="ARBA00007812"/>
    </source>
</evidence>
<evidence type="ECO:0000313" key="8">
    <source>
        <dbReference type="Proteomes" id="UP000575241"/>
    </source>
</evidence>
<keyword evidence="2 3" id="KW-0786">Thiamine pyrophosphate</keyword>
<feature type="domain" description="Thiamine pyrophosphate enzyme N-terminal TPP-binding" evidence="6">
    <location>
        <begin position="4"/>
        <end position="127"/>
    </location>
</feature>
<dbReference type="AlphaFoldDB" id="A0A7W7K290"/>
<comment type="similarity">
    <text evidence="1 3">Belongs to the TPP enzyme family.</text>
</comment>
<feature type="domain" description="Thiamine pyrophosphate enzyme central" evidence="4">
    <location>
        <begin position="217"/>
        <end position="349"/>
    </location>
</feature>
<dbReference type="Pfam" id="PF02775">
    <property type="entry name" value="TPP_enzyme_C"/>
    <property type="match status" value="1"/>
</dbReference>
<dbReference type="EC" id="2.2.1.6" evidence="7"/>
<dbReference type="GO" id="GO:0009099">
    <property type="term" value="P:L-valine biosynthetic process"/>
    <property type="evidence" value="ECO:0007669"/>
    <property type="project" value="TreeGrafter"/>
</dbReference>
<gene>
    <name evidence="7" type="ORF">HNP52_002791</name>
</gene>
<dbReference type="PANTHER" id="PTHR18968:SF142">
    <property type="entry name" value="ACETOLACTATE SYNTHASE"/>
    <property type="match status" value="1"/>
</dbReference>
<accession>A0A7W7K290</accession>
<keyword evidence="8" id="KW-1185">Reference proteome</keyword>
<sequence length="618" mass="66303">MTKMRVADLIARLLVEHGVTDMFMLTGGGAMHLNDAFGRAEGLHKVFVHHEQAASIAAESYCRLSNRPAAVNVTTGPGGVNALNGVYGAYVDSIAMVVVSGQVKRETCAFNYPLPLRQLGDQEVDIVEMVRGITKYAVVLDDPLQARKVVEKALYLCTRGRPGPVWIDVPIDVQAAPVDFDALERFDPAELDHEGEAANTSAELGALTGDALDSEVAALMAELHAAERPVVLAGAGVRLSGQHAEFLRFVERLGVPVVTGWNAHDAIPNSHPLYVGRPGTVGDRGGNFAVQTADYVLVLGSRLNIRQISYNWKSFARNARVAMVDIDKAELSKPTLSLHRPVHADLADFFAAAETVAAPADDAVAARRAFLDRSRALAARYPVVLPEYRDTESPINPYVFAEALFDELEEGDIIVSGDGTACVTIFQAANLKPGQRLFTNSGCASMGYDLPAAIGAYYAGGGRRIICLAGDGSIMMNLQELQTIVGQKLPVKIFVLNNDGYHSIRQSQQNHFPDNIVGCGPDSGLSFPDFARLAQGFGFPAARVDSHGGLPGTIRATLAGDGPQLCEVMIDKRQEFAPKLSSRRLEDGTMVSPTLEDLSPFLPREELAEAMAASEVAA</sequence>